<evidence type="ECO:0000259" key="2">
    <source>
        <dbReference type="PROSITE" id="PS50887"/>
    </source>
</evidence>
<dbReference type="InterPro" id="IPR000551">
    <property type="entry name" value="MerR-type_HTH_dom"/>
</dbReference>
<evidence type="ECO:0000259" key="3">
    <source>
        <dbReference type="PROSITE" id="PS50937"/>
    </source>
</evidence>
<protein>
    <submittedName>
        <fullName evidence="4">Diguanylate cyclase</fullName>
    </submittedName>
</protein>
<reference evidence="4 5" key="1">
    <citation type="submission" date="2019-05" db="EMBL/GenBank/DDBJ databases">
        <authorList>
            <person name="Narsing Rao M.P."/>
            <person name="Li W.J."/>
        </authorList>
    </citation>
    <scope>NUCLEOTIDE SEQUENCE [LARGE SCALE GENOMIC DNA]</scope>
    <source>
        <strain evidence="4 5">SYSU_K30003</strain>
    </source>
</reference>
<dbReference type="NCBIfam" id="TIGR00254">
    <property type="entry name" value="GGDEF"/>
    <property type="match status" value="1"/>
</dbReference>
<dbReference type="InterPro" id="IPR047057">
    <property type="entry name" value="MerR_fam"/>
</dbReference>
<evidence type="ECO:0000313" key="5">
    <source>
        <dbReference type="Proteomes" id="UP000309676"/>
    </source>
</evidence>
<dbReference type="Pfam" id="PF00990">
    <property type="entry name" value="GGDEF"/>
    <property type="match status" value="1"/>
</dbReference>
<dbReference type="AlphaFoldDB" id="A0A5R9GFU8"/>
<dbReference type="Gene3D" id="1.10.1660.10">
    <property type="match status" value="1"/>
</dbReference>
<dbReference type="SUPFAM" id="SSF46955">
    <property type="entry name" value="Putative DNA-binding domain"/>
    <property type="match status" value="1"/>
</dbReference>
<keyword evidence="1" id="KW-0238">DNA-binding</keyword>
<accession>A0A5R9GFU8</accession>
<organism evidence="4 5">
    <name type="scientific">Paenibacillus antri</name>
    <dbReference type="NCBI Taxonomy" id="2582848"/>
    <lineage>
        <taxon>Bacteria</taxon>
        <taxon>Bacillati</taxon>
        <taxon>Bacillota</taxon>
        <taxon>Bacilli</taxon>
        <taxon>Bacillales</taxon>
        <taxon>Paenibacillaceae</taxon>
        <taxon>Paenibacillus</taxon>
    </lineage>
</organism>
<feature type="domain" description="HTH merR-type" evidence="3">
    <location>
        <begin position="1"/>
        <end position="70"/>
    </location>
</feature>
<dbReference type="InterPro" id="IPR009061">
    <property type="entry name" value="DNA-bd_dom_put_sf"/>
</dbReference>
<dbReference type="SMART" id="SM00422">
    <property type="entry name" value="HTH_MERR"/>
    <property type="match status" value="1"/>
</dbReference>
<dbReference type="GO" id="GO:0003677">
    <property type="term" value="F:DNA binding"/>
    <property type="evidence" value="ECO:0007669"/>
    <property type="project" value="UniProtKB-KW"/>
</dbReference>
<dbReference type="PANTHER" id="PTHR30204:SF97">
    <property type="entry name" value="MERR FAMILY REGULATORY PROTEIN"/>
    <property type="match status" value="1"/>
</dbReference>
<evidence type="ECO:0000313" key="4">
    <source>
        <dbReference type="EMBL" id="TLS52154.1"/>
    </source>
</evidence>
<dbReference type="PANTHER" id="PTHR30204">
    <property type="entry name" value="REDOX-CYCLING DRUG-SENSING TRANSCRIPTIONAL ACTIVATOR SOXR"/>
    <property type="match status" value="1"/>
</dbReference>
<dbReference type="GO" id="GO:0003700">
    <property type="term" value="F:DNA-binding transcription factor activity"/>
    <property type="evidence" value="ECO:0007669"/>
    <property type="project" value="InterPro"/>
</dbReference>
<keyword evidence="5" id="KW-1185">Reference proteome</keyword>
<sequence length="296" mass="33103">MKIGEFAERNHVTTKLLRHYDEIGLLTPSDKDPVTGYRSYSQEQGHKLNWILVLKSLDFSLIRIKELLDGPIDRTMFIDQLVCKRIEITSALNEQIQKKIAIDRLIAMVEKEGFKMNKNIDLQQTGFADVHEIKKNMPNMEMFLEAAASIAAQNSGDERISVFRFDISHFKQVNDEYGFDVGDQVIVACFRMIESNVGKHLTRATIGRAAGDEFIVFARASKDLAAQTAQGIIEDMKHFDFSSIGCPKQMGCYIGGLVGPAGNGADLRQFIENSIEMLEHARKLGPNSFAIEALGG</sequence>
<gene>
    <name evidence="4" type="ORF">FE782_12420</name>
</gene>
<evidence type="ECO:0000256" key="1">
    <source>
        <dbReference type="ARBA" id="ARBA00023125"/>
    </source>
</evidence>
<dbReference type="Proteomes" id="UP000309676">
    <property type="component" value="Unassembled WGS sequence"/>
</dbReference>
<dbReference type="EMBL" id="VCIW01000006">
    <property type="protein sequence ID" value="TLS52154.1"/>
    <property type="molecule type" value="Genomic_DNA"/>
</dbReference>
<dbReference type="Gene3D" id="3.30.70.270">
    <property type="match status" value="1"/>
</dbReference>
<dbReference type="OrthoDB" id="9773308at2"/>
<dbReference type="RefSeq" id="WP_138194398.1">
    <property type="nucleotide sequence ID" value="NZ_VCIW01000006.1"/>
</dbReference>
<dbReference type="Pfam" id="PF13411">
    <property type="entry name" value="MerR_1"/>
    <property type="match status" value="1"/>
</dbReference>
<proteinExistence type="predicted"/>
<dbReference type="InterPro" id="IPR043128">
    <property type="entry name" value="Rev_trsase/Diguanyl_cyclase"/>
</dbReference>
<name>A0A5R9GFU8_9BACL</name>
<comment type="caution">
    <text evidence="4">The sequence shown here is derived from an EMBL/GenBank/DDBJ whole genome shotgun (WGS) entry which is preliminary data.</text>
</comment>
<dbReference type="InterPro" id="IPR029787">
    <property type="entry name" value="Nucleotide_cyclase"/>
</dbReference>
<dbReference type="PROSITE" id="PS50887">
    <property type="entry name" value="GGDEF"/>
    <property type="match status" value="1"/>
</dbReference>
<dbReference type="SUPFAM" id="SSF55073">
    <property type="entry name" value="Nucleotide cyclase"/>
    <property type="match status" value="1"/>
</dbReference>
<dbReference type="CDD" id="cd01949">
    <property type="entry name" value="GGDEF"/>
    <property type="match status" value="1"/>
</dbReference>
<dbReference type="SMART" id="SM00267">
    <property type="entry name" value="GGDEF"/>
    <property type="match status" value="1"/>
</dbReference>
<dbReference type="PROSITE" id="PS50937">
    <property type="entry name" value="HTH_MERR_2"/>
    <property type="match status" value="1"/>
</dbReference>
<dbReference type="InterPro" id="IPR000160">
    <property type="entry name" value="GGDEF_dom"/>
</dbReference>
<feature type="domain" description="GGDEF" evidence="2">
    <location>
        <begin position="158"/>
        <end position="294"/>
    </location>
</feature>